<dbReference type="InterPro" id="IPR012310">
    <property type="entry name" value="DNA_ligase_ATP-dep_cent"/>
</dbReference>
<evidence type="ECO:0000259" key="15">
    <source>
        <dbReference type="PROSITE" id="PS50160"/>
    </source>
</evidence>
<dbReference type="FunFam" id="3.30.470.30:FF:000003">
    <property type="entry name" value="DNA ligase"/>
    <property type="match status" value="1"/>
</dbReference>
<evidence type="ECO:0000256" key="13">
    <source>
        <dbReference type="ARBA" id="ARBA00075785"/>
    </source>
</evidence>
<evidence type="ECO:0000313" key="16">
    <source>
        <dbReference type="EMBL" id="CAF4664120.1"/>
    </source>
</evidence>
<dbReference type="Proteomes" id="UP000681722">
    <property type="component" value="Unassembled WGS sequence"/>
</dbReference>
<dbReference type="Pfam" id="PF01068">
    <property type="entry name" value="DNA_ligase_A_M"/>
    <property type="match status" value="1"/>
</dbReference>
<proteinExistence type="inferred from homology"/>
<evidence type="ECO:0000313" key="17">
    <source>
        <dbReference type="Proteomes" id="UP000681722"/>
    </source>
</evidence>
<comment type="similarity">
    <text evidence="1">Belongs to the ATP-dependent DNA ligase family.</text>
</comment>
<dbReference type="OrthoDB" id="206088at2759"/>
<keyword evidence="2" id="KW-0436">Ligase</keyword>
<feature type="non-terminal residue" evidence="16">
    <location>
        <position position="1"/>
    </location>
</feature>
<gene>
    <name evidence="16" type="ORF">SRO942_LOCUS50713</name>
</gene>
<evidence type="ECO:0000256" key="1">
    <source>
        <dbReference type="ARBA" id="ARBA00007572"/>
    </source>
</evidence>
<keyword evidence="11" id="KW-0131">Cell cycle</keyword>
<evidence type="ECO:0000256" key="4">
    <source>
        <dbReference type="ARBA" id="ARBA00022705"/>
    </source>
</evidence>
<evidence type="ECO:0000256" key="9">
    <source>
        <dbReference type="ARBA" id="ARBA00023172"/>
    </source>
</evidence>
<dbReference type="GO" id="GO:0006273">
    <property type="term" value="P:lagging strand elongation"/>
    <property type="evidence" value="ECO:0007669"/>
    <property type="project" value="TreeGrafter"/>
</dbReference>
<keyword evidence="6" id="KW-0547">Nucleotide-binding</keyword>
<protein>
    <recommendedName>
        <fullName evidence="12">DNA ligase 3</fullName>
    </recommendedName>
    <alternativeName>
        <fullName evidence="13">DNA ligase III</fullName>
    </alternativeName>
    <alternativeName>
        <fullName evidence="14">Polydeoxyribonucleotide synthase [ATP] 3</fullName>
    </alternativeName>
</protein>
<feature type="non-terminal residue" evidence="16">
    <location>
        <position position="113"/>
    </location>
</feature>
<dbReference type="GO" id="GO:0051301">
    <property type="term" value="P:cell division"/>
    <property type="evidence" value="ECO:0007669"/>
    <property type="project" value="UniProtKB-KW"/>
</dbReference>
<keyword evidence="4" id="KW-0235">DNA replication</keyword>
<dbReference type="Gene3D" id="3.30.1490.70">
    <property type="match status" value="1"/>
</dbReference>
<evidence type="ECO:0000256" key="5">
    <source>
        <dbReference type="ARBA" id="ARBA00022723"/>
    </source>
</evidence>
<evidence type="ECO:0000256" key="2">
    <source>
        <dbReference type="ARBA" id="ARBA00022598"/>
    </source>
</evidence>
<dbReference type="GO" id="GO:0070421">
    <property type="term" value="C:DNA ligase III-XRCC1 complex"/>
    <property type="evidence" value="ECO:0007669"/>
    <property type="project" value="TreeGrafter"/>
</dbReference>
<dbReference type="PROSITE" id="PS50160">
    <property type="entry name" value="DNA_LIGASE_A3"/>
    <property type="match status" value="1"/>
</dbReference>
<feature type="domain" description="ATP-dependent DNA ligase family profile" evidence="15">
    <location>
        <begin position="86"/>
        <end position="113"/>
    </location>
</feature>
<dbReference type="PANTHER" id="PTHR45674">
    <property type="entry name" value="DNA LIGASE 1/3 FAMILY MEMBER"/>
    <property type="match status" value="1"/>
</dbReference>
<keyword evidence="5" id="KW-0479">Metal-binding</keyword>
<evidence type="ECO:0000256" key="12">
    <source>
        <dbReference type="ARBA" id="ARBA00074829"/>
    </source>
</evidence>
<organism evidence="16 17">
    <name type="scientific">Didymodactylos carnosus</name>
    <dbReference type="NCBI Taxonomy" id="1234261"/>
    <lineage>
        <taxon>Eukaryota</taxon>
        <taxon>Metazoa</taxon>
        <taxon>Spiralia</taxon>
        <taxon>Gnathifera</taxon>
        <taxon>Rotifera</taxon>
        <taxon>Eurotatoria</taxon>
        <taxon>Bdelloidea</taxon>
        <taxon>Philodinida</taxon>
        <taxon>Philodinidae</taxon>
        <taxon>Didymodactylos</taxon>
    </lineage>
</organism>
<keyword evidence="7" id="KW-0227">DNA damage</keyword>
<keyword evidence="8" id="KW-0067">ATP-binding</keyword>
<evidence type="ECO:0000256" key="14">
    <source>
        <dbReference type="ARBA" id="ARBA00077952"/>
    </source>
</evidence>
<evidence type="ECO:0000256" key="10">
    <source>
        <dbReference type="ARBA" id="ARBA00023204"/>
    </source>
</evidence>
<evidence type="ECO:0000256" key="6">
    <source>
        <dbReference type="ARBA" id="ARBA00022741"/>
    </source>
</evidence>
<reference evidence="16" key="1">
    <citation type="submission" date="2021-02" db="EMBL/GenBank/DDBJ databases">
        <authorList>
            <person name="Nowell W R."/>
        </authorList>
    </citation>
    <scope>NUCLEOTIDE SEQUENCE</scope>
</reference>
<dbReference type="GO" id="GO:0005524">
    <property type="term" value="F:ATP binding"/>
    <property type="evidence" value="ECO:0007669"/>
    <property type="project" value="UniProtKB-KW"/>
</dbReference>
<dbReference type="GO" id="GO:0046872">
    <property type="term" value="F:metal ion binding"/>
    <property type="evidence" value="ECO:0007669"/>
    <property type="project" value="UniProtKB-KW"/>
</dbReference>
<evidence type="ECO:0000256" key="7">
    <source>
        <dbReference type="ARBA" id="ARBA00022763"/>
    </source>
</evidence>
<dbReference type="GO" id="GO:0006310">
    <property type="term" value="P:DNA recombination"/>
    <property type="evidence" value="ECO:0007669"/>
    <property type="project" value="UniProtKB-KW"/>
</dbReference>
<dbReference type="SUPFAM" id="SSF56091">
    <property type="entry name" value="DNA ligase/mRNA capping enzyme, catalytic domain"/>
    <property type="match status" value="1"/>
</dbReference>
<evidence type="ECO:0000256" key="8">
    <source>
        <dbReference type="ARBA" id="ARBA00022840"/>
    </source>
</evidence>
<keyword evidence="3" id="KW-0132">Cell division</keyword>
<dbReference type="EMBL" id="CAJOBC010147280">
    <property type="protein sequence ID" value="CAF4664120.1"/>
    <property type="molecule type" value="Genomic_DNA"/>
</dbReference>
<evidence type="ECO:0000256" key="11">
    <source>
        <dbReference type="ARBA" id="ARBA00023306"/>
    </source>
</evidence>
<dbReference type="InterPro" id="IPR050191">
    <property type="entry name" value="ATP-dep_DNA_ligase"/>
</dbReference>
<name>A0A8S2ZUC7_9BILA</name>
<dbReference type="PANTHER" id="PTHR45674:SF9">
    <property type="entry name" value="DNA LIGASE 3"/>
    <property type="match status" value="1"/>
</dbReference>
<keyword evidence="9" id="KW-0233">DNA recombination</keyword>
<dbReference type="AlphaFoldDB" id="A0A8S2ZUC7"/>
<evidence type="ECO:0000256" key="3">
    <source>
        <dbReference type="ARBA" id="ARBA00022618"/>
    </source>
</evidence>
<dbReference type="GO" id="GO:0003910">
    <property type="term" value="F:DNA ligase (ATP) activity"/>
    <property type="evidence" value="ECO:0007669"/>
    <property type="project" value="InterPro"/>
</dbReference>
<dbReference type="GO" id="GO:0006302">
    <property type="term" value="P:double-strand break repair"/>
    <property type="evidence" value="ECO:0007669"/>
    <property type="project" value="TreeGrafter"/>
</dbReference>
<dbReference type="Gene3D" id="3.30.470.30">
    <property type="entry name" value="DNA ligase/mRNA capping enzyme"/>
    <property type="match status" value="1"/>
</dbReference>
<accession>A0A8S2ZUC7</accession>
<keyword evidence="10" id="KW-0234">DNA repair</keyword>
<comment type="caution">
    <text evidence="16">The sequence shown here is derived from an EMBL/GenBank/DDBJ whole genome shotgun (WGS) entry which is preliminary data.</text>
</comment>
<sequence>KCKNTILAEIKYDGERLQLHKNKNKFEFFSRNLKPIQQHKVHDLNKYITQAFPKADDLILDGEILLIDIKTKKPLPFGTLGIHKKTEYKEANVAFFVFDCLYFNGESLLGLPM</sequence>